<evidence type="ECO:0000313" key="3">
    <source>
        <dbReference type="Proteomes" id="UP000507470"/>
    </source>
</evidence>
<dbReference type="AlphaFoldDB" id="A0A6J8DDZ5"/>
<proteinExistence type="predicted"/>
<feature type="compositionally biased region" description="Basic and acidic residues" evidence="1">
    <location>
        <begin position="150"/>
        <end position="161"/>
    </location>
</feature>
<evidence type="ECO:0000313" key="2">
    <source>
        <dbReference type="EMBL" id="CAC5405612.1"/>
    </source>
</evidence>
<dbReference type="EMBL" id="CACVKT020007119">
    <property type="protein sequence ID" value="CAC5405612.1"/>
    <property type="molecule type" value="Genomic_DNA"/>
</dbReference>
<evidence type="ECO:0000256" key="1">
    <source>
        <dbReference type="SAM" id="MobiDB-lite"/>
    </source>
</evidence>
<reference evidence="2 3" key="1">
    <citation type="submission" date="2020-06" db="EMBL/GenBank/DDBJ databases">
        <authorList>
            <person name="Li R."/>
            <person name="Bekaert M."/>
        </authorList>
    </citation>
    <scope>NUCLEOTIDE SEQUENCE [LARGE SCALE GENOMIC DNA]</scope>
    <source>
        <strain evidence="3">wild</strain>
    </source>
</reference>
<name>A0A6J8DDZ5_MYTCO</name>
<dbReference type="OrthoDB" id="10068564at2759"/>
<gene>
    <name evidence="2" type="ORF">MCOR_39286</name>
</gene>
<feature type="compositionally biased region" description="Basic and acidic residues" evidence="1">
    <location>
        <begin position="125"/>
        <end position="139"/>
    </location>
</feature>
<sequence length="161" mass="18699">MRRANEAVKALRHPIPTVDEILQELNGAKKGKNICRPEKKTRESDIDVGDIVLQKPTKTNKLSTSFEHDPYYVIKREGSRLTLKNNEGNISQRNSSFVKKFNGQINEEKTLEYENIDNNIEDTNENEHTDTEVNLREDSSIPSRPKRDKKLPERFKDFVMN</sequence>
<dbReference type="Proteomes" id="UP000507470">
    <property type="component" value="Unassembled WGS sequence"/>
</dbReference>
<organism evidence="2 3">
    <name type="scientific">Mytilus coruscus</name>
    <name type="common">Sea mussel</name>
    <dbReference type="NCBI Taxonomy" id="42192"/>
    <lineage>
        <taxon>Eukaryota</taxon>
        <taxon>Metazoa</taxon>
        <taxon>Spiralia</taxon>
        <taxon>Lophotrochozoa</taxon>
        <taxon>Mollusca</taxon>
        <taxon>Bivalvia</taxon>
        <taxon>Autobranchia</taxon>
        <taxon>Pteriomorphia</taxon>
        <taxon>Mytilida</taxon>
        <taxon>Mytiloidea</taxon>
        <taxon>Mytilidae</taxon>
        <taxon>Mytilinae</taxon>
        <taxon>Mytilus</taxon>
    </lineage>
</organism>
<accession>A0A6J8DDZ5</accession>
<keyword evidence="3" id="KW-1185">Reference proteome</keyword>
<protein>
    <submittedName>
        <fullName evidence="2">Uncharacterized protein</fullName>
    </submittedName>
</protein>
<feature type="region of interest" description="Disordered" evidence="1">
    <location>
        <begin position="118"/>
        <end position="161"/>
    </location>
</feature>